<gene>
    <name evidence="1" type="ORF">KFK09_011103</name>
</gene>
<dbReference type="Proteomes" id="UP000829196">
    <property type="component" value="Unassembled WGS sequence"/>
</dbReference>
<name>A0A8T3BEQ7_DENNO</name>
<reference evidence="1" key="1">
    <citation type="journal article" date="2022" name="Front. Genet.">
        <title>Chromosome-Scale Assembly of the Dendrobium nobile Genome Provides Insights Into the Molecular Mechanism of the Biosynthesis of the Medicinal Active Ingredient of Dendrobium.</title>
        <authorList>
            <person name="Xu Q."/>
            <person name="Niu S.-C."/>
            <person name="Li K.-L."/>
            <person name="Zheng P.-J."/>
            <person name="Zhang X.-J."/>
            <person name="Jia Y."/>
            <person name="Liu Y."/>
            <person name="Niu Y.-X."/>
            <person name="Yu L.-H."/>
            <person name="Chen D.-F."/>
            <person name="Zhang G.-Q."/>
        </authorList>
    </citation>
    <scope>NUCLEOTIDE SEQUENCE</scope>
    <source>
        <tissue evidence="1">Leaf</tissue>
    </source>
</reference>
<evidence type="ECO:0000313" key="1">
    <source>
        <dbReference type="EMBL" id="KAI0510501.1"/>
    </source>
</evidence>
<protein>
    <submittedName>
        <fullName evidence="1">Uncharacterized protein</fullName>
    </submittedName>
</protein>
<keyword evidence="2" id="KW-1185">Reference proteome</keyword>
<evidence type="ECO:0000313" key="2">
    <source>
        <dbReference type="Proteomes" id="UP000829196"/>
    </source>
</evidence>
<accession>A0A8T3BEQ7</accession>
<dbReference type="AlphaFoldDB" id="A0A8T3BEQ7"/>
<dbReference type="OrthoDB" id="10449737at2759"/>
<sequence>MFCALLSISLEYPPPMKDDGNILLGLFALTTRGRKLVGGHERRRDRLLARSPLLSSTSPCKMAAMKFRSRGSVTRRFLLSKRYLAYCIPIQLIFQKECIRERF</sequence>
<comment type="caution">
    <text evidence="1">The sequence shown here is derived from an EMBL/GenBank/DDBJ whole genome shotgun (WGS) entry which is preliminary data.</text>
</comment>
<proteinExistence type="predicted"/>
<dbReference type="EMBL" id="JAGYWB010000009">
    <property type="protein sequence ID" value="KAI0510501.1"/>
    <property type="molecule type" value="Genomic_DNA"/>
</dbReference>
<organism evidence="1 2">
    <name type="scientific">Dendrobium nobile</name>
    <name type="common">Orchid</name>
    <dbReference type="NCBI Taxonomy" id="94219"/>
    <lineage>
        <taxon>Eukaryota</taxon>
        <taxon>Viridiplantae</taxon>
        <taxon>Streptophyta</taxon>
        <taxon>Embryophyta</taxon>
        <taxon>Tracheophyta</taxon>
        <taxon>Spermatophyta</taxon>
        <taxon>Magnoliopsida</taxon>
        <taxon>Liliopsida</taxon>
        <taxon>Asparagales</taxon>
        <taxon>Orchidaceae</taxon>
        <taxon>Epidendroideae</taxon>
        <taxon>Malaxideae</taxon>
        <taxon>Dendrobiinae</taxon>
        <taxon>Dendrobium</taxon>
    </lineage>
</organism>